<dbReference type="InterPro" id="IPR014731">
    <property type="entry name" value="ETF_asu_C"/>
</dbReference>
<accession>A0ABT3SGT3</accession>
<evidence type="ECO:0000256" key="1">
    <source>
        <dbReference type="ARBA" id="ARBA00001974"/>
    </source>
</evidence>
<protein>
    <submittedName>
        <fullName evidence="7">FAD-binding protein</fullName>
    </submittedName>
</protein>
<dbReference type="InterPro" id="IPR001308">
    <property type="entry name" value="ETF_a/FixB"/>
</dbReference>
<dbReference type="InterPro" id="IPR014729">
    <property type="entry name" value="Rossmann-like_a/b/a_fold"/>
</dbReference>
<dbReference type="Pfam" id="PF01012">
    <property type="entry name" value="ETF"/>
    <property type="match status" value="2"/>
</dbReference>
<dbReference type="EMBL" id="JAPJDO010000017">
    <property type="protein sequence ID" value="MCX2938730.1"/>
    <property type="molecule type" value="Genomic_DNA"/>
</dbReference>
<comment type="subunit">
    <text evidence="3">Heterodimer of an alpha and a beta subunit.</text>
</comment>
<evidence type="ECO:0000259" key="6">
    <source>
        <dbReference type="SMART" id="SM00893"/>
    </source>
</evidence>
<dbReference type="SUPFAM" id="SSF52467">
    <property type="entry name" value="DHS-like NAD/FAD-binding domain"/>
    <property type="match status" value="1"/>
</dbReference>
<name>A0ABT3SGT3_9MYCO</name>
<dbReference type="RefSeq" id="WP_265998585.1">
    <property type="nucleotide sequence ID" value="NZ_JAPJDN010000017.1"/>
</dbReference>
<feature type="domain" description="Electron transfer flavoprotein alpha/beta-subunit N-terminal" evidence="6">
    <location>
        <begin position="22"/>
        <end position="218"/>
    </location>
</feature>
<keyword evidence="8" id="KW-1185">Reference proteome</keyword>
<sequence length="610" mass="64110">MTRFAVLVKQIPAFEQMMLGPAGRLVRDHTALEMSAYCRRAVSKAVEFAADDPDSSIVVFTLGPSAAEDALREAIAWGLDRGVDIRGVLITDPDFAGSDTIATARLLAAAINREGPFDLVLAGKNSLDGDTGQVPPQLAELLDLPFAAGVKVLALHEQIASVGCEHDDGWLDAEVMLPAVLSCAERLCEPAKVSHEGRAAVPAQMITTLSTMELGPGPWGGAASLTDVGETRNLLVQRSRQIDADAPLADQVSTAVRILRDSGALDGDANAERPALGATNGPGPLVAVLAEPDRDLLTQELCGAAARLAESLHGSTVLLAAHELSAATAGSWGADRLVIITGSAVEEEIAGAVAQWARARQPWAILAGSTSFGREIAARVAVSIGAGLTGDTVDLEVVDGRLVAWKPAFGGSLAAAITARSPVQMASVRPGVLTRPRPRVHTADVESITGSRRDRIRIRLRRQEDSLERLGEADAVVGIGAGVAPEELSRFGGLCEVLGAELGCTRKVTDGGWMPHSSQIGITGRSISPRVYVAVGTSGKFNHMVGVRSAGTVFAINSDPTAPVWDHADVGIVGDWRECIDMLETELRREHGLRQSGDTERTAANSSLRR</sequence>
<evidence type="ECO:0000256" key="3">
    <source>
        <dbReference type="ARBA" id="ARBA00011355"/>
    </source>
</evidence>
<dbReference type="Proteomes" id="UP001300745">
    <property type="component" value="Unassembled WGS sequence"/>
</dbReference>
<feature type="domain" description="Electron transfer flavoprotein alpha/beta-subunit N-terminal" evidence="6">
    <location>
        <begin position="286"/>
        <end position="462"/>
    </location>
</feature>
<proteinExistence type="inferred from homology"/>
<comment type="caution">
    <text evidence="7">The sequence shown here is derived from an EMBL/GenBank/DDBJ whole genome shotgun (WGS) entry which is preliminary data.</text>
</comment>
<feature type="region of interest" description="Disordered" evidence="5">
    <location>
        <begin position="591"/>
        <end position="610"/>
    </location>
</feature>
<dbReference type="InterPro" id="IPR029035">
    <property type="entry name" value="DHS-like_NAD/FAD-binding_dom"/>
</dbReference>
<comment type="similarity">
    <text evidence="2">Belongs to the ETF alpha-subunit/FixB family.</text>
</comment>
<evidence type="ECO:0000256" key="4">
    <source>
        <dbReference type="ARBA" id="ARBA00025649"/>
    </source>
</evidence>
<reference evidence="7 8" key="1">
    <citation type="submission" date="2022-11" db="EMBL/GenBank/DDBJ databases">
        <title>Mycobacterium sp. nov.</title>
        <authorList>
            <person name="Papic B."/>
            <person name="Spicic S."/>
            <person name="Duvnjak S."/>
        </authorList>
    </citation>
    <scope>NUCLEOTIDE SEQUENCE [LARGE SCALE GENOMIC DNA]</scope>
    <source>
        <strain evidence="7 8">CVI_P4</strain>
    </source>
</reference>
<evidence type="ECO:0000256" key="5">
    <source>
        <dbReference type="SAM" id="MobiDB-lite"/>
    </source>
</evidence>
<dbReference type="SMART" id="SM00893">
    <property type="entry name" value="ETF"/>
    <property type="match status" value="2"/>
</dbReference>
<dbReference type="InterPro" id="IPR014730">
    <property type="entry name" value="ETF_a/b_N"/>
</dbReference>
<comment type="function">
    <text evidence="4">The electron transfer flavoprotein serves as a specific electron acceptor for other dehydrogenases. It transfers the electrons to the main respiratory chain via ETF-ubiquinone oxidoreductase (ETF dehydrogenase).</text>
</comment>
<evidence type="ECO:0000256" key="2">
    <source>
        <dbReference type="ARBA" id="ARBA00005817"/>
    </source>
</evidence>
<dbReference type="PANTHER" id="PTHR43153">
    <property type="entry name" value="ELECTRON TRANSFER FLAVOPROTEIN ALPHA"/>
    <property type="match status" value="1"/>
</dbReference>
<organism evidence="7 8">
    <name type="scientific">Mycobacterium pinniadriaticum</name>
    <dbReference type="NCBI Taxonomy" id="2994102"/>
    <lineage>
        <taxon>Bacteria</taxon>
        <taxon>Bacillati</taxon>
        <taxon>Actinomycetota</taxon>
        <taxon>Actinomycetes</taxon>
        <taxon>Mycobacteriales</taxon>
        <taxon>Mycobacteriaceae</taxon>
        <taxon>Mycobacterium</taxon>
    </lineage>
</organism>
<comment type="cofactor">
    <cofactor evidence="1">
        <name>FAD</name>
        <dbReference type="ChEBI" id="CHEBI:57692"/>
    </cofactor>
</comment>
<dbReference type="PANTHER" id="PTHR43153:SF1">
    <property type="entry name" value="ELECTRON TRANSFER FLAVOPROTEIN SUBUNIT ALPHA, MITOCHONDRIAL"/>
    <property type="match status" value="1"/>
</dbReference>
<dbReference type="Pfam" id="PF00766">
    <property type="entry name" value="ETF_alpha"/>
    <property type="match status" value="1"/>
</dbReference>
<dbReference type="Gene3D" id="3.40.50.620">
    <property type="entry name" value="HUPs"/>
    <property type="match status" value="2"/>
</dbReference>
<feature type="compositionally biased region" description="Basic and acidic residues" evidence="5">
    <location>
        <begin position="591"/>
        <end position="601"/>
    </location>
</feature>
<evidence type="ECO:0000313" key="7">
    <source>
        <dbReference type="EMBL" id="MCX2938730.1"/>
    </source>
</evidence>
<dbReference type="Gene3D" id="3.40.50.1220">
    <property type="entry name" value="TPP-binding domain"/>
    <property type="match status" value="1"/>
</dbReference>
<gene>
    <name evidence="7" type="ORF">ORI27_18685</name>
</gene>
<dbReference type="SUPFAM" id="SSF52402">
    <property type="entry name" value="Adenine nucleotide alpha hydrolases-like"/>
    <property type="match status" value="2"/>
</dbReference>
<evidence type="ECO:0000313" key="8">
    <source>
        <dbReference type="Proteomes" id="UP001300745"/>
    </source>
</evidence>